<name>E5X1Z2_9BACE</name>
<comment type="caution">
    <text evidence="1">The sequence shown here is derived from an EMBL/GenBank/DDBJ whole genome shotgun (WGS) entry which is preliminary data.</text>
</comment>
<reference evidence="1 2" key="1">
    <citation type="submission" date="2010-10" db="EMBL/GenBank/DDBJ databases">
        <title>The Genome Sequence of Bacteroides eggerthii strain 1_2_48FAA.</title>
        <authorList>
            <consortium name="The Broad Institute Genome Sequencing Platform"/>
            <person name="Ward D."/>
            <person name="Earl A."/>
            <person name="Feldgarden M."/>
            <person name="Young S.K."/>
            <person name="Gargeya S."/>
            <person name="Zeng Q."/>
            <person name="Alvarado L."/>
            <person name="Berlin A."/>
            <person name="Bochicchio J."/>
            <person name="Chapman S.B."/>
            <person name="Chen Z."/>
            <person name="Freedman E."/>
            <person name="Gellesch M."/>
            <person name="Goldberg J."/>
            <person name="Griggs A."/>
            <person name="Gujja S."/>
            <person name="Heilman E."/>
            <person name="Heiman D."/>
            <person name="Howarth C."/>
            <person name="Mehta T."/>
            <person name="Neiman D."/>
            <person name="Pearson M."/>
            <person name="Roberts A."/>
            <person name="Saif S."/>
            <person name="Shea T."/>
            <person name="Shenoy N."/>
            <person name="Sisk P."/>
            <person name="Stolte C."/>
            <person name="Sykes S."/>
            <person name="White J."/>
            <person name="Yandava C."/>
            <person name="Allen-Vercoe E."/>
            <person name="Ambrose C."/>
            <person name="Strauss J."/>
            <person name="Daigneault M."/>
            <person name="Haas B."/>
            <person name="Nusbaum C."/>
            <person name="Birren B."/>
        </authorList>
    </citation>
    <scope>NUCLEOTIDE SEQUENCE [LARGE SCALE GENOMIC DNA]</scope>
    <source>
        <strain evidence="1 2">1_2_48FAA</strain>
    </source>
</reference>
<sequence length="80" mass="9243">MPVQNGWSVYSEHIIRLPRTHHPFAPNTSSVCPERIICFLQTHHPFSSNVLSFCFSLFYAPSPAFSLPFRASSFLFWVVR</sequence>
<dbReference type="Proteomes" id="UP000003246">
    <property type="component" value="Unassembled WGS sequence"/>
</dbReference>
<dbReference type="AlphaFoldDB" id="E5X1Z2"/>
<dbReference type="EMBL" id="ACWG01000038">
    <property type="protein sequence ID" value="EFV28894.1"/>
    <property type="molecule type" value="Genomic_DNA"/>
</dbReference>
<protein>
    <submittedName>
        <fullName evidence="1">Uncharacterized protein</fullName>
    </submittedName>
</protein>
<gene>
    <name evidence="1" type="ORF">HMPREF1016_02949</name>
</gene>
<dbReference type="HOGENOM" id="CLU_2767191_0_0_10"/>
<organism evidence="1 2">
    <name type="scientific">Bacteroides eggerthii 1_2_48FAA</name>
    <dbReference type="NCBI Taxonomy" id="665953"/>
    <lineage>
        <taxon>Bacteria</taxon>
        <taxon>Pseudomonadati</taxon>
        <taxon>Bacteroidota</taxon>
        <taxon>Bacteroidia</taxon>
        <taxon>Bacteroidales</taxon>
        <taxon>Bacteroidaceae</taxon>
        <taxon>Bacteroides</taxon>
    </lineage>
</organism>
<accession>E5X1Z2</accession>
<evidence type="ECO:0000313" key="1">
    <source>
        <dbReference type="EMBL" id="EFV28894.1"/>
    </source>
</evidence>
<proteinExistence type="predicted"/>
<evidence type="ECO:0000313" key="2">
    <source>
        <dbReference type="Proteomes" id="UP000003246"/>
    </source>
</evidence>